<evidence type="ECO:0000313" key="3">
    <source>
        <dbReference type="Proteomes" id="UP000278627"/>
    </source>
</evidence>
<keyword evidence="3" id="KW-1185">Reference proteome</keyword>
<evidence type="ECO:0000256" key="1">
    <source>
        <dbReference type="SAM" id="Phobius"/>
    </source>
</evidence>
<dbReference type="EMBL" id="UZAD01006172">
    <property type="protein sequence ID" value="VDN87760.1"/>
    <property type="molecule type" value="Genomic_DNA"/>
</dbReference>
<proteinExistence type="predicted"/>
<keyword evidence="1" id="KW-0812">Transmembrane</keyword>
<keyword evidence="1" id="KW-0472">Membrane</keyword>
<dbReference type="Proteomes" id="UP000278627">
    <property type="component" value="Unassembled WGS sequence"/>
</dbReference>
<feature type="transmembrane region" description="Helical" evidence="1">
    <location>
        <begin position="13"/>
        <end position="36"/>
    </location>
</feature>
<reference evidence="2 3" key="2">
    <citation type="submission" date="2018-11" db="EMBL/GenBank/DDBJ databases">
        <authorList>
            <consortium name="Pathogen Informatics"/>
        </authorList>
    </citation>
    <scope>NUCLEOTIDE SEQUENCE [LARGE SCALE GENOMIC DNA]</scope>
</reference>
<name>A0A0N4TEH3_BRUPA</name>
<evidence type="ECO:0000313" key="4">
    <source>
        <dbReference type="WBParaSite" id="BPAG_0000661101-mRNA-1"/>
    </source>
</evidence>
<evidence type="ECO:0000313" key="2">
    <source>
        <dbReference type="EMBL" id="VDN87760.1"/>
    </source>
</evidence>
<sequence length="55" mass="6532">MDEDKKGSNKNNFYKRIVCYTFIHMTVVTNSFFTIANRKSGEMKELRGSFKRYAE</sequence>
<organism evidence="4">
    <name type="scientific">Brugia pahangi</name>
    <name type="common">Filarial nematode worm</name>
    <dbReference type="NCBI Taxonomy" id="6280"/>
    <lineage>
        <taxon>Eukaryota</taxon>
        <taxon>Metazoa</taxon>
        <taxon>Ecdysozoa</taxon>
        <taxon>Nematoda</taxon>
        <taxon>Chromadorea</taxon>
        <taxon>Rhabditida</taxon>
        <taxon>Spirurina</taxon>
        <taxon>Spiruromorpha</taxon>
        <taxon>Filarioidea</taxon>
        <taxon>Onchocercidae</taxon>
        <taxon>Brugia</taxon>
    </lineage>
</organism>
<gene>
    <name evidence="2" type="ORF">BPAG_LOCUS6574</name>
</gene>
<keyword evidence="1" id="KW-1133">Transmembrane helix</keyword>
<accession>A0A0N4TEH3</accession>
<protein>
    <submittedName>
        <fullName evidence="2 4">Uncharacterized protein</fullName>
    </submittedName>
</protein>
<reference evidence="4" key="1">
    <citation type="submission" date="2017-02" db="UniProtKB">
        <authorList>
            <consortium name="WormBaseParasite"/>
        </authorList>
    </citation>
    <scope>IDENTIFICATION</scope>
</reference>
<dbReference type="WBParaSite" id="BPAG_0000661101-mRNA-1">
    <property type="protein sequence ID" value="BPAG_0000661101-mRNA-1"/>
    <property type="gene ID" value="BPAG_0000661101"/>
</dbReference>
<dbReference type="AlphaFoldDB" id="A0A0N4TEH3"/>